<dbReference type="EMBL" id="CAQQ02044366">
    <property type="status" value="NOT_ANNOTATED_CDS"/>
    <property type="molecule type" value="Genomic_DNA"/>
</dbReference>
<dbReference type="SUPFAM" id="SSF48371">
    <property type="entry name" value="ARM repeat"/>
    <property type="match status" value="1"/>
</dbReference>
<dbReference type="EnsemblMetazoa" id="MESCA002941-RA">
    <property type="protein sequence ID" value="MESCA002941-PA"/>
    <property type="gene ID" value="MESCA002941"/>
</dbReference>
<dbReference type="STRING" id="36166.T1GHN3"/>
<dbReference type="AlphaFoldDB" id="T1GHN3"/>
<proteinExistence type="predicted"/>
<dbReference type="EMBL" id="CAQQ02044367">
    <property type="status" value="NOT_ANNOTATED_CDS"/>
    <property type="molecule type" value="Genomic_DNA"/>
</dbReference>
<dbReference type="OMA" id="VTICCEL"/>
<name>T1GHN3_MEGSC</name>
<evidence type="ECO:0000313" key="2">
    <source>
        <dbReference type="Proteomes" id="UP000015102"/>
    </source>
</evidence>
<dbReference type="InterPro" id="IPR016024">
    <property type="entry name" value="ARM-type_fold"/>
</dbReference>
<accession>T1GHN3</accession>
<dbReference type="Proteomes" id="UP000015102">
    <property type="component" value="Unassembled WGS sequence"/>
</dbReference>
<sequence>MDALLKKDLSCRECAENMSCILKKLGQPMQTNIYYNVVKMVLERMSSVMVDKESIGVLISLIEECIKINRTVIKEVRIKADIAGVRGLQLLTVLSFCFAAYFQHEPILQHLLTLLAYSETEYEYVVSYVLKIFTHLGKYVPLSKNYPEIFEQLVTICCELCKTGTPKQAKQAVRCVYVNAINREDPEKENTTAMNMFNELVEFLKIGLNPENENFRTAIVCMGHIAFHMPNKYTLTMKNFVARKFVKELLILKVPEDRGDLPEGEWCKEEELPEITLCKLEAMKAMARWLTGLKTDVTAAEKTFRMLSAIIERGGDLLQDNILSTAEKSWIRLTAAMLFSKYANKKVSVIKSLQSNILI</sequence>
<evidence type="ECO:0000313" key="1">
    <source>
        <dbReference type="EnsemblMetazoa" id="MESCA002941-PA"/>
    </source>
</evidence>
<reference evidence="1" key="2">
    <citation type="submission" date="2015-06" db="UniProtKB">
        <authorList>
            <consortium name="EnsemblMetazoa"/>
        </authorList>
    </citation>
    <scope>IDENTIFICATION</scope>
</reference>
<reference evidence="2" key="1">
    <citation type="submission" date="2013-02" db="EMBL/GenBank/DDBJ databases">
        <authorList>
            <person name="Hughes D."/>
        </authorList>
    </citation>
    <scope>NUCLEOTIDE SEQUENCE</scope>
    <source>
        <strain>Durham</strain>
        <strain evidence="2">NC isolate 2 -- Noor lab</strain>
    </source>
</reference>
<dbReference type="HOGENOM" id="CLU_772311_0_0_1"/>
<dbReference type="EMBL" id="CAQQ02044368">
    <property type="status" value="NOT_ANNOTATED_CDS"/>
    <property type="molecule type" value="Genomic_DNA"/>
</dbReference>
<dbReference type="Pfam" id="PF20168">
    <property type="entry name" value="PDS5"/>
    <property type="match status" value="1"/>
</dbReference>
<keyword evidence="2" id="KW-1185">Reference proteome</keyword>
<organism evidence="1 2">
    <name type="scientific">Megaselia scalaris</name>
    <name type="common">Humpbacked fly</name>
    <name type="synonym">Phora scalaris</name>
    <dbReference type="NCBI Taxonomy" id="36166"/>
    <lineage>
        <taxon>Eukaryota</taxon>
        <taxon>Metazoa</taxon>
        <taxon>Ecdysozoa</taxon>
        <taxon>Arthropoda</taxon>
        <taxon>Hexapoda</taxon>
        <taxon>Insecta</taxon>
        <taxon>Pterygota</taxon>
        <taxon>Neoptera</taxon>
        <taxon>Endopterygota</taxon>
        <taxon>Diptera</taxon>
        <taxon>Brachycera</taxon>
        <taxon>Muscomorpha</taxon>
        <taxon>Platypezoidea</taxon>
        <taxon>Phoridae</taxon>
        <taxon>Megaseliini</taxon>
        <taxon>Megaselia</taxon>
    </lineage>
</organism>
<protein>
    <submittedName>
        <fullName evidence="1">Uncharacterized protein</fullName>
    </submittedName>
</protein>